<dbReference type="EMBL" id="FRCP01000017">
    <property type="protein sequence ID" value="SHM80422.1"/>
    <property type="molecule type" value="Genomic_DNA"/>
</dbReference>
<gene>
    <name evidence="1" type="ORF">SAMN02746066_03373</name>
</gene>
<dbReference type="AlphaFoldDB" id="A0A1M7LRT9"/>
<sequence length="74" mass="8356">MAQKKGLILNEFDGHSIVDALSNAFEIKKEDTDQPYQFLEASGSLVIKQSLAEEKEETKAVEEETLSMLEKLLR</sequence>
<dbReference type="Proteomes" id="UP000184038">
    <property type="component" value="Unassembled WGS sequence"/>
</dbReference>
<dbReference type="STRING" id="1120996.SAMN02746066_03373"/>
<proteinExistence type="predicted"/>
<keyword evidence="2" id="KW-1185">Reference proteome</keyword>
<dbReference type="RefSeq" id="WP_073289567.1">
    <property type="nucleotide sequence ID" value="NZ_FRCP01000017.1"/>
</dbReference>
<reference evidence="1 2" key="1">
    <citation type="submission" date="2016-11" db="EMBL/GenBank/DDBJ databases">
        <authorList>
            <person name="Jaros S."/>
            <person name="Januszkiewicz K."/>
            <person name="Wedrychowicz H."/>
        </authorList>
    </citation>
    <scope>NUCLEOTIDE SEQUENCE [LARGE SCALE GENOMIC DNA]</scope>
    <source>
        <strain evidence="1 2">DSM 15930</strain>
    </source>
</reference>
<name>A0A1M7LRT9_9FIRM</name>
<protein>
    <submittedName>
        <fullName evidence="1">Uncharacterized protein</fullName>
    </submittedName>
</protein>
<accession>A0A1M7LRT9</accession>
<organism evidence="1 2">
    <name type="scientific">Anaerosporobacter mobilis DSM 15930</name>
    <dbReference type="NCBI Taxonomy" id="1120996"/>
    <lineage>
        <taxon>Bacteria</taxon>
        <taxon>Bacillati</taxon>
        <taxon>Bacillota</taxon>
        <taxon>Clostridia</taxon>
        <taxon>Lachnospirales</taxon>
        <taxon>Lachnospiraceae</taxon>
        <taxon>Anaerosporobacter</taxon>
    </lineage>
</organism>
<evidence type="ECO:0000313" key="1">
    <source>
        <dbReference type="EMBL" id="SHM80422.1"/>
    </source>
</evidence>
<evidence type="ECO:0000313" key="2">
    <source>
        <dbReference type="Proteomes" id="UP000184038"/>
    </source>
</evidence>